<comment type="caution">
    <text evidence="2">The sequence shown here is derived from an EMBL/GenBank/DDBJ whole genome shotgun (WGS) entry which is preliminary data.</text>
</comment>
<evidence type="ECO:0000256" key="1">
    <source>
        <dbReference type="SAM" id="MobiDB-lite"/>
    </source>
</evidence>
<keyword evidence="3" id="KW-1185">Reference proteome</keyword>
<dbReference type="AlphaFoldDB" id="A0AAV6RUN2"/>
<feature type="region of interest" description="Disordered" evidence="1">
    <location>
        <begin position="1"/>
        <end position="117"/>
    </location>
</feature>
<evidence type="ECO:0000313" key="2">
    <source>
        <dbReference type="EMBL" id="KAG7508749.1"/>
    </source>
</evidence>
<proteinExistence type="predicted"/>
<protein>
    <recommendedName>
        <fullName evidence="4">Cell death regulator Aven</fullName>
    </recommendedName>
</protein>
<feature type="region of interest" description="Disordered" evidence="1">
    <location>
        <begin position="283"/>
        <end position="321"/>
    </location>
</feature>
<dbReference type="InterPro" id="IPR026187">
    <property type="entry name" value="Aven"/>
</dbReference>
<dbReference type="PANTHER" id="PTHR16524">
    <property type="entry name" value="CELL DEATH REGULATOR AVEN"/>
    <property type="match status" value="1"/>
</dbReference>
<dbReference type="EMBL" id="JAGKHQ010000009">
    <property type="protein sequence ID" value="KAG7508749.1"/>
    <property type="molecule type" value="Genomic_DNA"/>
</dbReference>
<feature type="compositionally biased region" description="Basic and acidic residues" evidence="1">
    <location>
        <begin position="22"/>
        <end position="34"/>
    </location>
</feature>
<sequence>MEGKVSRGRGGVWRRGGRGGRGGHDGDGGGGDHRGRGRGGHHRGRGRRDHYRGRGRGGGVDQAAEFHYRDQGDGDSGGEEEEVNRRETFSRRKLESNWDRYQESERQEPDDDMPTRRGTDYHVLLESADSFTQFRFVEEKDWEMDSFTAAQMSTVVVDLPALAQTLQQVPLHQRLNLEAELLQVLTPVDLPTVIPAPKHDTSKAPSVPPASTPIKGLGISSRVTEVSTNKTLNSNSQVSSKVAELPADDGDEELDLLLSLDKPPVSVTHEDTGDACENVKEVTTEEKMEVKEKDVTPPKSVEGKKDMTEEDLEDWLDSMIS</sequence>
<name>A0AAV6RUN2_SOLSE</name>
<dbReference type="PANTHER" id="PTHR16524:SF2">
    <property type="entry name" value="CELL DEATH REGULATOR AVEN"/>
    <property type="match status" value="1"/>
</dbReference>
<dbReference type="GO" id="GO:0010972">
    <property type="term" value="P:negative regulation of G2/M transition of mitotic cell cycle"/>
    <property type="evidence" value="ECO:0007669"/>
    <property type="project" value="TreeGrafter"/>
</dbReference>
<evidence type="ECO:0000313" key="3">
    <source>
        <dbReference type="Proteomes" id="UP000693946"/>
    </source>
</evidence>
<feature type="compositionally biased region" description="Acidic residues" evidence="1">
    <location>
        <begin position="308"/>
        <end position="321"/>
    </location>
</feature>
<feature type="compositionally biased region" description="Basic and acidic residues" evidence="1">
    <location>
        <begin position="283"/>
        <end position="307"/>
    </location>
</feature>
<reference evidence="2 3" key="1">
    <citation type="journal article" date="2021" name="Sci. Rep.">
        <title>Chromosome anchoring in Senegalese sole (Solea senegalensis) reveals sex-associated markers and genome rearrangements in flatfish.</title>
        <authorList>
            <person name="Guerrero-Cozar I."/>
            <person name="Gomez-Garrido J."/>
            <person name="Berbel C."/>
            <person name="Martinez-Blanch J.F."/>
            <person name="Alioto T."/>
            <person name="Claros M.G."/>
            <person name="Gagnaire P.A."/>
            <person name="Manchado M."/>
        </authorList>
    </citation>
    <scope>NUCLEOTIDE SEQUENCE [LARGE SCALE GENOMIC DNA]</scope>
    <source>
        <strain evidence="2">Sse05_10M</strain>
    </source>
</reference>
<feature type="compositionally biased region" description="Basic and acidic residues" evidence="1">
    <location>
        <begin position="83"/>
        <end position="117"/>
    </location>
</feature>
<gene>
    <name evidence="2" type="ORF">JOB18_023382</name>
</gene>
<accession>A0AAV6RUN2</accession>
<evidence type="ECO:0008006" key="4">
    <source>
        <dbReference type="Google" id="ProtNLM"/>
    </source>
</evidence>
<feature type="compositionally biased region" description="Basic residues" evidence="1">
    <location>
        <begin position="35"/>
        <end position="55"/>
    </location>
</feature>
<organism evidence="2 3">
    <name type="scientific">Solea senegalensis</name>
    <name type="common">Senegalese sole</name>
    <dbReference type="NCBI Taxonomy" id="28829"/>
    <lineage>
        <taxon>Eukaryota</taxon>
        <taxon>Metazoa</taxon>
        <taxon>Chordata</taxon>
        <taxon>Craniata</taxon>
        <taxon>Vertebrata</taxon>
        <taxon>Euteleostomi</taxon>
        <taxon>Actinopterygii</taxon>
        <taxon>Neopterygii</taxon>
        <taxon>Teleostei</taxon>
        <taxon>Neoteleostei</taxon>
        <taxon>Acanthomorphata</taxon>
        <taxon>Carangaria</taxon>
        <taxon>Pleuronectiformes</taxon>
        <taxon>Pleuronectoidei</taxon>
        <taxon>Soleidae</taxon>
        <taxon>Solea</taxon>
    </lineage>
</organism>
<dbReference type="Proteomes" id="UP000693946">
    <property type="component" value="Linkage Group LG17"/>
</dbReference>